<reference evidence="1" key="1">
    <citation type="journal article" date="2019" name="MBio">
        <title>Virus Genomes from Deep Sea Sediments Expand the Ocean Megavirome and Support Independent Origins of Viral Gigantism.</title>
        <authorList>
            <person name="Backstrom D."/>
            <person name="Yutin N."/>
            <person name="Jorgensen S.L."/>
            <person name="Dharamshi J."/>
            <person name="Homa F."/>
            <person name="Zaremba-Niedwiedzka K."/>
            <person name="Spang A."/>
            <person name="Wolf Y.I."/>
            <person name="Koonin E.V."/>
            <person name="Ettema T.J."/>
        </authorList>
    </citation>
    <scope>NUCLEOTIDE SEQUENCE</scope>
</reference>
<proteinExistence type="predicted"/>
<evidence type="ECO:0000313" key="1">
    <source>
        <dbReference type="EMBL" id="QBK84610.1"/>
    </source>
</evidence>
<name>A0A481YMK2_9VIRU</name>
<protein>
    <submittedName>
        <fullName evidence="1">Uncharacterized protein</fullName>
    </submittedName>
</protein>
<organism evidence="1">
    <name type="scientific">Pithovirus LCDPAC01</name>
    <dbReference type="NCBI Taxonomy" id="2506600"/>
    <lineage>
        <taxon>Viruses</taxon>
        <taxon>Pithoviruses</taxon>
    </lineage>
</organism>
<sequence length="93" mass="10842">MNSNGRHHIIMKGSFMDRLREFETKIPGNERKISDYTVKKLDLQKSSLVLICEAFVRHLKDGGEKSFFKRTLASLTDEEGYEIMNMDKDTEEI</sequence>
<gene>
    <name evidence="1" type="ORF">LCDPAC01_00910</name>
</gene>
<dbReference type="EMBL" id="MK500281">
    <property type="protein sequence ID" value="QBK84610.1"/>
    <property type="molecule type" value="Genomic_DNA"/>
</dbReference>
<accession>A0A481YMK2</accession>